<proteinExistence type="predicted"/>
<dbReference type="Proteomes" id="UP000319103">
    <property type="component" value="Unassembled WGS sequence"/>
</dbReference>
<evidence type="ECO:0000256" key="1">
    <source>
        <dbReference type="ARBA" id="ARBA00023015"/>
    </source>
</evidence>
<dbReference type="PANTHER" id="PTHR30055:SF234">
    <property type="entry name" value="HTH-TYPE TRANSCRIPTIONAL REGULATOR BETI"/>
    <property type="match status" value="1"/>
</dbReference>
<protein>
    <submittedName>
        <fullName evidence="6">TetR/AcrR family transcriptional regulator</fullName>
    </submittedName>
</protein>
<dbReference type="EMBL" id="VIGB01000003">
    <property type="protein sequence ID" value="TQF01200.1"/>
    <property type="molecule type" value="Genomic_DNA"/>
</dbReference>
<dbReference type="AlphaFoldDB" id="A0A540VWQ3"/>
<evidence type="ECO:0000256" key="4">
    <source>
        <dbReference type="PROSITE-ProRule" id="PRU00335"/>
    </source>
</evidence>
<reference evidence="6 7" key="1">
    <citation type="submission" date="2019-06" db="EMBL/GenBank/DDBJ databases">
        <title>Description of Kitasatospora acidophila sp. nov. isolated from pine grove soil, and reclassification of Streptomyces novaecaesareae to Kitasatospora novaeceasareae comb. nov.</title>
        <authorList>
            <person name="Kim M.J."/>
        </authorList>
    </citation>
    <scope>NUCLEOTIDE SEQUENCE [LARGE SCALE GENOMIC DNA]</scope>
    <source>
        <strain evidence="6 7">MMS16-CNU292</strain>
    </source>
</reference>
<evidence type="ECO:0000256" key="2">
    <source>
        <dbReference type="ARBA" id="ARBA00023125"/>
    </source>
</evidence>
<dbReference type="RefSeq" id="WP_141631935.1">
    <property type="nucleotide sequence ID" value="NZ_VIGB01000003.1"/>
</dbReference>
<dbReference type="SUPFAM" id="SSF48498">
    <property type="entry name" value="Tetracyclin repressor-like, C-terminal domain"/>
    <property type="match status" value="1"/>
</dbReference>
<evidence type="ECO:0000256" key="3">
    <source>
        <dbReference type="ARBA" id="ARBA00023163"/>
    </source>
</evidence>
<keyword evidence="1" id="KW-0805">Transcription regulation</keyword>
<organism evidence="6 7">
    <name type="scientific">Kitasatospora acidiphila</name>
    <dbReference type="NCBI Taxonomy" id="2567942"/>
    <lineage>
        <taxon>Bacteria</taxon>
        <taxon>Bacillati</taxon>
        <taxon>Actinomycetota</taxon>
        <taxon>Actinomycetes</taxon>
        <taxon>Kitasatosporales</taxon>
        <taxon>Streptomycetaceae</taxon>
        <taxon>Kitasatospora</taxon>
    </lineage>
</organism>
<dbReference type="GO" id="GO:0003700">
    <property type="term" value="F:DNA-binding transcription factor activity"/>
    <property type="evidence" value="ECO:0007669"/>
    <property type="project" value="TreeGrafter"/>
</dbReference>
<dbReference type="PROSITE" id="PS50977">
    <property type="entry name" value="HTH_TETR_2"/>
    <property type="match status" value="1"/>
</dbReference>
<dbReference type="InterPro" id="IPR050109">
    <property type="entry name" value="HTH-type_TetR-like_transc_reg"/>
</dbReference>
<accession>A0A540VWQ3</accession>
<dbReference type="InterPro" id="IPR009057">
    <property type="entry name" value="Homeodomain-like_sf"/>
</dbReference>
<dbReference type="SUPFAM" id="SSF46689">
    <property type="entry name" value="Homeodomain-like"/>
    <property type="match status" value="1"/>
</dbReference>
<name>A0A540VWQ3_9ACTN</name>
<dbReference type="PANTHER" id="PTHR30055">
    <property type="entry name" value="HTH-TYPE TRANSCRIPTIONAL REGULATOR RUTR"/>
    <property type="match status" value="1"/>
</dbReference>
<evidence type="ECO:0000313" key="6">
    <source>
        <dbReference type="EMBL" id="TQF01200.1"/>
    </source>
</evidence>
<sequence length="186" mass="20335">MRRRADAQRNVADILEAAERVLVQHPEASMDEVARAAGVTRQTVYAHFRSRDALLSALLQQLTQRVTAVLDAADLESGPAAEAVVRFLEAAWHASLAEPLLVYLAQQPRSPQQDSDLHEPMTIRLHALIQRGQDGGEFDPEPPATWLVATTIALAHTAGEEVRAGRMTADEAIDALRRTIPRALAP</sequence>
<dbReference type="InterPro" id="IPR036271">
    <property type="entry name" value="Tet_transcr_reg_TetR-rel_C_sf"/>
</dbReference>
<dbReference type="Gene3D" id="1.10.357.10">
    <property type="entry name" value="Tetracycline Repressor, domain 2"/>
    <property type="match status" value="1"/>
</dbReference>
<feature type="DNA-binding region" description="H-T-H motif" evidence="4">
    <location>
        <begin position="29"/>
        <end position="48"/>
    </location>
</feature>
<comment type="caution">
    <text evidence="6">The sequence shown here is derived from an EMBL/GenBank/DDBJ whole genome shotgun (WGS) entry which is preliminary data.</text>
</comment>
<keyword evidence="3" id="KW-0804">Transcription</keyword>
<dbReference type="OrthoDB" id="3869819at2"/>
<keyword evidence="2 4" id="KW-0238">DNA-binding</keyword>
<gene>
    <name evidence="6" type="ORF">E6W39_01790</name>
</gene>
<keyword evidence="7" id="KW-1185">Reference proteome</keyword>
<evidence type="ECO:0000313" key="7">
    <source>
        <dbReference type="Proteomes" id="UP000319103"/>
    </source>
</evidence>
<feature type="domain" description="HTH tetR-type" evidence="5">
    <location>
        <begin position="8"/>
        <end position="66"/>
    </location>
</feature>
<dbReference type="GO" id="GO:0000976">
    <property type="term" value="F:transcription cis-regulatory region binding"/>
    <property type="evidence" value="ECO:0007669"/>
    <property type="project" value="TreeGrafter"/>
</dbReference>
<dbReference type="InterPro" id="IPR001647">
    <property type="entry name" value="HTH_TetR"/>
</dbReference>
<evidence type="ECO:0000259" key="5">
    <source>
        <dbReference type="PROSITE" id="PS50977"/>
    </source>
</evidence>
<dbReference type="Pfam" id="PF00440">
    <property type="entry name" value="TetR_N"/>
    <property type="match status" value="1"/>
</dbReference>